<keyword evidence="1" id="KW-0812">Transmembrane</keyword>
<sequence length="428" mass="47594">MSAFDQDWVISQALAGLNISSELTRLRKVHEDVPRKARRDFQELRAETQAVNKALQITRQGFTPEPFTADDLLGSAAVELKELAAEFHRRALAEEAFRVRHGLPRMADGVQNMLSTLIILLLAVVIEGGVNTSFLLNAQLAASPVSAILFSLLVSVTNVFFSAWAGYYIGRWKKYGAHATDADNPEFVAIRRRAHWQFAVCVVVWILLHSTLGLVRAQETLDSVTPSLMGYLSIITTPEALFLVLTGVGMSVLSYHKGMTAFSDPYPNYSNFHDATQSAKEDFQEGYESCITEIEDRHAATRQSLDRSWKEQCKEQGKVGKLHARCLEARRELIRVVDEAESALSTDIARLAETHRAARGESQPLPEVGLNQLASYQNFLEDSEPPALDVPPNIHDYRSALDEIKASALYELRSLFENLHATNGGHSS</sequence>
<evidence type="ECO:0000256" key="1">
    <source>
        <dbReference type="SAM" id="Phobius"/>
    </source>
</evidence>
<dbReference type="AlphaFoldDB" id="A0A9E4K520"/>
<feature type="transmembrane region" description="Helical" evidence="1">
    <location>
        <begin position="198"/>
        <end position="217"/>
    </location>
</feature>
<gene>
    <name evidence="2" type="ORF">JAZ04_08625</name>
</gene>
<keyword evidence="1" id="KW-1133">Transmembrane helix</keyword>
<reference evidence="2" key="1">
    <citation type="journal article" date="2021" name="Proc. Natl. Acad. Sci. U.S.A.">
        <title>Global biogeography of chemosynthetic symbionts reveals both localized and globally distributed symbiont groups. .</title>
        <authorList>
            <person name="Osvatic J.T."/>
            <person name="Wilkins L.G.E."/>
            <person name="Leibrecht L."/>
            <person name="Leray M."/>
            <person name="Zauner S."/>
            <person name="Polzin J."/>
            <person name="Camacho Y."/>
            <person name="Gros O."/>
            <person name="van Gils J.A."/>
            <person name="Eisen J.A."/>
            <person name="Petersen J.M."/>
            <person name="Yuen B."/>
        </authorList>
    </citation>
    <scope>NUCLEOTIDE SEQUENCE</scope>
    <source>
        <strain evidence="2">MAGL173</strain>
    </source>
</reference>
<dbReference type="EMBL" id="JAEPDI010000004">
    <property type="protein sequence ID" value="MCG7938906.1"/>
    <property type="molecule type" value="Genomic_DNA"/>
</dbReference>
<evidence type="ECO:0000313" key="2">
    <source>
        <dbReference type="EMBL" id="MCG7938906.1"/>
    </source>
</evidence>
<accession>A0A9E4K520</accession>
<feature type="transmembrane region" description="Helical" evidence="1">
    <location>
        <begin position="148"/>
        <end position="169"/>
    </location>
</feature>
<name>A0A9E4K520_9GAMM</name>
<protein>
    <submittedName>
        <fullName evidence="2">Uncharacterized protein</fullName>
    </submittedName>
</protein>
<dbReference type="Proteomes" id="UP000886687">
    <property type="component" value="Unassembled WGS sequence"/>
</dbReference>
<keyword evidence="1" id="KW-0472">Membrane</keyword>
<organism evidence="2 3">
    <name type="scientific">Candidatus Thiodiazotropha lotti</name>
    <dbReference type="NCBI Taxonomy" id="2792787"/>
    <lineage>
        <taxon>Bacteria</taxon>
        <taxon>Pseudomonadati</taxon>
        <taxon>Pseudomonadota</taxon>
        <taxon>Gammaproteobacteria</taxon>
        <taxon>Chromatiales</taxon>
        <taxon>Sedimenticolaceae</taxon>
        <taxon>Candidatus Thiodiazotropha</taxon>
    </lineage>
</organism>
<comment type="caution">
    <text evidence="2">The sequence shown here is derived from an EMBL/GenBank/DDBJ whole genome shotgun (WGS) entry which is preliminary data.</text>
</comment>
<feature type="transmembrane region" description="Helical" evidence="1">
    <location>
        <begin position="229"/>
        <end position="253"/>
    </location>
</feature>
<evidence type="ECO:0000313" key="3">
    <source>
        <dbReference type="Proteomes" id="UP000886687"/>
    </source>
</evidence>
<feature type="transmembrane region" description="Helical" evidence="1">
    <location>
        <begin position="114"/>
        <end position="136"/>
    </location>
</feature>
<proteinExistence type="predicted"/>